<keyword evidence="2" id="KW-1133">Transmembrane helix</keyword>
<dbReference type="Gramene" id="mRNA:HanXRQr2_Chr05g0219831">
    <property type="protein sequence ID" value="CDS:HanXRQr2_Chr05g0219831.1"/>
    <property type="gene ID" value="HanXRQr2_Chr05g0219831"/>
</dbReference>
<comment type="caution">
    <text evidence="3">The sequence shown here is derived from an EMBL/GenBank/DDBJ whole genome shotgun (WGS) entry which is preliminary data.</text>
</comment>
<keyword evidence="2" id="KW-0812">Transmembrane</keyword>
<evidence type="ECO:0000313" key="4">
    <source>
        <dbReference type="Proteomes" id="UP000215914"/>
    </source>
</evidence>
<dbReference type="EMBL" id="MNCJ02000320">
    <property type="protein sequence ID" value="KAF5806307.1"/>
    <property type="molecule type" value="Genomic_DNA"/>
</dbReference>
<feature type="transmembrane region" description="Helical" evidence="2">
    <location>
        <begin position="132"/>
        <end position="153"/>
    </location>
</feature>
<gene>
    <name evidence="3" type="ORF">HanXRQr2_Chr05g0219831</name>
</gene>
<reference evidence="3" key="2">
    <citation type="submission" date="2020-06" db="EMBL/GenBank/DDBJ databases">
        <title>Helianthus annuus Genome sequencing and assembly Release 2.</title>
        <authorList>
            <person name="Gouzy J."/>
            <person name="Langlade N."/>
            <person name="Munos S."/>
        </authorList>
    </citation>
    <scope>NUCLEOTIDE SEQUENCE</scope>
    <source>
        <tissue evidence="3">Leaves</tissue>
    </source>
</reference>
<evidence type="ECO:0000256" key="1">
    <source>
        <dbReference type="SAM" id="MobiDB-lite"/>
    </source>
</evidence>
<keyword evidence="2" id="KW-0472">Membrane</keyword>
<accession>A0A9K3J0Y7</accession>
<reference evidence="3" key="1">
    <citation type="journal article" date="2017" name="Nature">
        <title>The sunflower genome provides insights into oil metabolism, flowering and Asterid evolution.</title>
        <authorList>
            <person name="Badouin H."/>
            <person name="Gouzy J."/>
            <person name="Grassa C.J."/>
            <person name="Murat F."/>
            <person name="Staton S.E."/>
            <person name="Cottret L."/>
            <person name="Lelandais-Briere C."/>
            <person name="Owens G.L."/>
            <person name="Carrere S."/>
            <person name="Mayjonade B."/>
            <person name="Legrand L."/>
            <person name="Gill N."/>
            <person name="Kane N.C."/>
            <person name="Bowers J.E."/>
            <person name="Hubner S."/>
            <person name="Bellec A."/>
            <person name="Berard A."/>
            <person name="Berges H."/>
            <person name="Blanchet N."/>
            <person name="Boniface M.C."/>
            <person name="Brunel D."/>
            <person name="Catrice O."/>
            <person name="Chaidir N."/>
            <person name="Claudel C."/>
            <person name="Donnadieu C."/>
            <person name="Faraut T."/>
            <person name="Fievet G."/>
            <person name="Helmstetter N."/>
            <person name="King M."/>
            <person name="Knapp S.J."/>
            <person name="Lai Z."/>
            <person name="Le Paslier M.C."/>
            <person name="Lippi Y."/>
            <person name="Lorenzon L."/>
            <person name="Mandel J.R."/>
            <person name="Marage G."/>
            <person name="Marchand G."/>
            <person name="Marquand E."/>
            <person name="Bret-Mestries E."/>
            <person name="Morien E."/>
            <person name="Nambeesan S."/>
            <person name="Nguyen T."/>
            <person name="Pegot-Espagnet P."/>
            <person name="Pouilly N."/>
            <person name="Raftis F."/>
            <person name="Sallet E."/>
            <person name="Schiex T."/>
            <person name="Thomas J."/>
            <person name="Vandecasteele C."/>
            <person name="Vares D."/>
            <person name="Vear F."/>
            <person name="Vautrin S."/>
            <person name="Crespi M."/>
            <person name="Mangin B."/>
            <person name="Burke J.M."/>
            <person name="Salse J."/>
            <person name="Munos S."/>
            <person name="Vincourt P."/>
            <person name="Rieseberg L.H."/>
            <person name="Langlade N.B."/>
        </authorList>
    </citation>
    <scope>NUCLEOTIDE SEQUENCE</scope>
    <source>
        <tissue evidence="3">Leaves</tissue>
    </source>
</reference>
<dbReference type="AlphaFoldDB" id="A0A9K3J0Y7"/>
<dbReference type="Proteomes" id="UP000215914">
    <property type="component" value="Unassembled WGS sequence"/>
</dbReference>
<feature type="region of interest" description="Disordered" evidence="1">
    <location>
        <begin position="100"/>
        <end position="123"/>
    </location>
</feature>
<evidence type="ECO:0000256" key="2">
    <source>
        <dbReference type="SAM" id="Phobius"/>
    </source>
</evidence>
<protein>
    <submittedName>
        <fullName evidence="3">Uncharacterized protein</fullName>
    </submittedName>
</protein>
<organism evidence="3 4">
    <name type="scientific">Helianthus annuus</name>
    <name type="common">Common sunflower</name>
    <dbReference type="NCBI Taxonomy" id="4232"/>
    <lineage>
        <taxon>Eukaryota</taxon>
        <taxon>Viridiplantae</taxon>
        <taxon>Streptophyta</taxon>
        <taxon>Embryophyta</taxon>
        <taxon>Tracheophyta</taxon>
        <taxon>Spermatophyta</taxon>
        <taxon>Magnoliopsida</taxon>
        <taxon>eudicotyledons</taxon>
        <taxon>Gunneridae</taxon>
        <taxon>Pentapetalae</taxon>
        <taxon>asterids</taxon>
        <taxon>campanulids</taxon>
        <taxon>Asterales</taxon>
        <taxon>Asteraceae</taxon>
        <taxon>Asteroideae</taxon>
        <taxon>Heliantheae alliance</taxon>
        <taxon>Heliantheae</taxon>
        <taxon>Helianthus</taxon>
    </lineage>
</organism>
<name>A0A9K3J0Y7_HELAN</name>
<sequence>MNKAMISFPCILKSNRCQTYETSEPYKYRLLHCRLHTHRNHLSFTPLHCLLLLSPELSKLVGEDEPAAGTSHLTPSSVSINNPPSLLAGTALVILAGEGDRRTPESPVTSHRRSPWNSPEKTTRPVPTVSDFLLSFCLSFFVLFLFLKLYYCFININIIKMLLLLYENRLNNNYIIIQNYLIK</sequence>
<keyword evidence="4" id="KW-1185">Reference proteome</keyword>
<evidence type="ECO:0000313" key="3">
    <source>
        <dbReference type="EMBL" id="KAF5806307.1"/>
    </source>
</evidence>
<proteinExistence type="predicted"/>